<feature type="transmembrane region" description="Helical" evidence="1">
    <location>
        <begin position="111"/>
        <end position="134"/>
    </location>
</feature>
<name>A0A6I4IPZ1_9SPHI</name>
<dbReference type="GO" id="GO:0005886">
    <property type="term" value="C:plasma membrane"/>
    <property type="evidence" value="ECO:0007669"/>
    <property type="project" value="InterPro"/>
</dbReference>
<keyword evidence="1" id="KW-0472">Membrane</keyword>
<gene>
    <name evidence="3" type="ORF">GO816_06820</name>
</gene>
<dbReference type="InterPro" id="IPR018764">
    <property type="entry name" value="RskA_C"/>
</dbReference>
<evidence type="ECO:0000259" key="2">
    <source>
        <dbReference type="Pfam" id="PF10099"/>
    </source>
</evidence>
<dbReference type="InterPro" id="IPR051474">
    <property type="entry name" value="Anti-sigma-K/W_factor"/>
</dbReference>
<dbReference type="RefSeq" id="WP_157540603.1">
    <property type="nucleotide sequence ID" value="NZ_WQLA01000002.1"/>
</dbReference>
<dbReference type="PANTHER" id="PTHR37461:SF1">
    <property type="entry name" value="ANTI-SIGMA-K FACTOR RSKA"/>
    <property type="match status" value="1"/>
</dbReference>
<dbReference type="GO" id="GO:0016989">
    <property type="term" value="F:sigma factor antagonist activity"/>
    <property type="evidence" value="ECO:0007669"/>
    <property type="project" value="TreeGrafter"/>
</dbReference>
<evidence type="ECO:0000313" key="4">
    <source>
        <dbReference type="Proteomes" id="UP000434850"/>
    </source>
</evidence>
<dbReference type="EMBL" id="WQLA01000002">
    <property type="protein sequence ID" value="MVN90833.1"/>
    <property type="molecule type" value="Genomic_DNA"/>
</dbReference>
<evidence type="ECO:0000256" key="1">
    <source>
        <dbReference type="SAM" id="Phobius"/>
    </source>
</evidence>
<sequence length="280" mass="31147">MEETREYIESGILELYVLGDLSTEEKLQVQAMVQKHPLVKAELQEIEKAAYLYADLHQTEPSPVLRDRVLNSLLTNFADDRNLKTVTNRREEATVRKMNASSAAKPTVSVFYKYGFAASLLLLCASIAATAILYSRLRQSQQQLITLAQSNQKFANQVSFMQDEISVFRDPSFKLIQLKGTAKAPNSALTVAWSATRKKVMVDLKSVKLPETSKDQQYQLWAIVDQKPVDLGVFDGALTDTADMQLMKSVSTAQAFAVTIEPRGGSSNPTMEQMVVMASL</sequence>
<dbReference type="GO" id="GO:0006417">
    <property type="term" value="P:regulation of translation"/>
    <property type="evidence" value="ECO:0007669"/>
    <property type="project" value="TreeGrafter"/>
</dbReference>
<comment type="caution">
    <text evidence="3">The sequence shown here is derived from an EMBL/GenBank/DDBJ whole genome shotgun (WGS) entry which is preliminary data.</text>
</comment>
<evidence type="ECO:0000313" key="3">
    <source>
        <dbReference type="EMBL" id="MVN90833.1"/>
    </source>
</evidence>
<dbReference type="AlphaFoldDB" id="A0A6I4IPZ1"/>
<protein>
    <recommendedName>
        <fullName evidence="2">Anti-sigma K factor RskA C-terminal domain-containing protein</fullName>
    </recommendedName>
</protein>
<dbReference type="Proteomes" id="UP000434850">
    <property type="component" value="Unassembled WGS sequence"/>
</dbReference>
<feature type="domain" description="Anti-sigma K factor RskA C-terminal" evidence="2">
    <location>
        <begin position="124"/>
        <end position="270"/>
    </location>
</feature>
<accession>A0A6I4IPZ1</accession>
<dbReference type="PANTHER" id="PTHR37461">
    <property type="entry name" value="ANTI-SIGMA-K FACTOR RSKA"/>
    <property type="match status" value="1"/>
</dbReference>
<organism evidence="3 4">
    <name type="scientific">Mucilaginibacter aquatilis</name>
    <dbReference type="NCBI Taxonomy" id="1517760"/>
    <lineage>
        <taxon>Bacteria</taxon>
        <taxon>Pseudomonadati</taxon>
        <taxon>Bacteroidota</taxon>
        <taxon>Sphingobacteriia</taxon>
        <taxon>Sphingobacteriales</taxon>
        <taxon>Sphingobacteriaceae</taxon>
        <taxon>Mucilaginibacter</taxon>
    </lineage>
</organism>
<keyword evidence="1" id="KW-1133">Transmembrane helix</keyword>
<dbReference type="OrthoDB" id="1420916at2"/>
<keyword evidence="1" id="KW-0812">Transmembrane</keyword>
<reference evidence="3 4" key="1">
    <citation type="submission" date="2019-12" db="EMBL/GenBank/DDBJ databases">
        <title>Mucilaginibacter sp. HME9299 genome sequencing and assembly.</title>
        <authorList>
            <person name="Kang H."/>
            <person name="Kim H."/>
            <person name="Joh K."/>
        </authorList>
    </citation>
    <scope>NUCLEOTIDE SEQUENCE [LARGE SCALE GENOMIC DNA]</scope>
    <source>
        <strain evidence="3 4">HME9299</strain>
    </source>
</reference>
<keyword evidence="4" id="KW-1185">Reference proteome</keyword>
<proteinExistence type="predicted"/>
<dbReference type="Pfam" id="PF10099">
    <property type="entry name" value="RskA_C"/>
    <property type="match status" value="1"/>
</dbReference>